<sequence>MSPTKTKTFSPAKPILQCKAIGCLSTRLSNKALSVNYCLVDVDQAVIPNAMASLCRKRFVK</sequence>
<accession>A0A0P1AA99</accession>
<dbReference type="GeneID" id="59052860"/>
<dbReference type="EMBL" id="CCYD01000261">
    <property type="protein sequence ID" value="CEG37183.1"/>
    <property type="molecule type" value="Genomic_DNA"/>
</dbReference>
<reference evidence="2" key="1">
    <citation type="submission" date="2014-09" db="EMBL/GenBank/DDBJ databases">
        <authorList>
            <person name="Sharma Rahul"/>
            <person name="Thines Marco"/>
        </authorList>
    </citation>
    <scope>NUCLEOTIDE SEQUENCE [LARGE SCALE GENOMIC DNA]</scope>
</reference>
<evidence type="ECO:0000313" key="2">
    <source>
        <dbReference type="Proteomes" id="UP000054928"/>
    </source>
</evidence>
<keyword evidence="2" id="KW-1185">Reference proteome</keyword>
<evidence type="ECO:0000313" key="1">
    <source>
        <dbReference type="EMBL" id="CEG37183.1"/>
    </source>
</evidence>
<dbReference type="AlphaFoldDB" id="A0A0P1AA99"/>
<name>A0A0P1AA99_PLAHL</name>
<proteinExistence type="predicted"/>
<dbReference type="RefSeq" id="XP_036263037.1">
    <property type="nucleotide sequence ID" value="XM_036407326.1"/>
</dbReference>
<organism evidence="1 2">
    <name type="scientific">Plasmopara halstedii</name>
    <name type="common">Downy mildew of sunflower</name>
    <dbReference type="NCBI Taxonomy" id="4781"/>
    <lineage>
        <taxon>Eukaryota</taxon>
        <taxon>Sar</taxon>
        <taxon>Stramenopiles</taxon>
        <taxon>Oomycota</taxon>
        <taxon>Peronosporomycetes</taxon>
        <taxon>Peronosporales</taxon>
        <taxon>Peronosporaceae</taxon>
        <taxon>Plasmopara</taxon>
    </lineage>
</organism>
<protein>
    <submittedName>
        <fullName evidence="1">Uncharacterized protein</fullName>
    </submittedName>
</protein>
<dbReference type="Proteomes" id="UP000054928">
    <property type="component" value="Unassembled WGS sequence"/>
</dbReference>